<gene>
    <name evidence="6" type="ORF">EW026_g7568</name>
</gene>
<dbReference type="AlphaFoldDB" id="A0A4S4K959"/>
<dbReference type="InterPro" id="IPR016162">
    <property type="entry name" value="Ald_DH_N"/>
</dbReference>
<dbReference type="CDD" id="cd07091">
    <property type="entry name" value="ALDH_F1-2_Ald2-like"/>
    <property type="match status" value="1"/>
</dbReference>
<keyword evidence="2 4" id="KW-0560">Oxidoreductase</keyword>
<dbReference type="InterPro" id="IPR029510">
    <property type="entry name" value="Ald_DH_CS_GLU"/>
</dbReference>
<dbReference type="Pfam" id="PF00171">
    <property type="entry name" value="Aldedh"/>
    <property type="match status" value="1"/>
</dbReference>
<dbReference type="InterPro" id="IPR016163">
    <property type="entry name" value="Ald_DH_C"/>
</dbReference>
<dbReference type="GO" id="GO:0004030">
    <property type="term" value="F:aldehyde dehydrogenase [NAD(P)+] activity"/>
    <property type="evidence" value="ECO:0007669"/>
    <property type="project" value="UniProtKB-ARBA"/>
</dbReference>
<sequence length="500" mass="53874">MPATFTRQFDTPAYKGKVTVNTGLFINGQYVDSVDKETIDVLDPATGTLITKISAASAKDVDIAVQAAHNAYKTSWGHKVPAYERGRLMNKLADLMEKHAEELSALEALDAGKQYFFAKAVDISATIQNFRYFAGWADKNHGKTIETSEAKFAYTRHEPIGVCGLIVPWNFPLLVASWKVAPALACGNAIILKPSEMTPLTALKVAELSVEAGFPPGVINVLPGYGSVAGQALTEHPKVGKISFTGSTLVGRKIMETAARTNLKRVTLELGGKSPSIIFDDADLDQAVKWASMGIFMHNGQVCAAGSRIFVQEGIYDAFIKAFSTASKSLKLGHGFDPSITQGPCVSQTQMERVLGYIESGKQEGATLLSGGSRLGEEGYFIEPTIFTDVKSDMKIVREEIFGPVAVIAKFKDEAELIEMANDTVYGLASAVYTQNINRAIRVANALETGGVWVNQASLPDFQVPFGGVKQSGYGKEMGEYALESYTVVKAVQINLGAQL</sequence>
<comment type="similarity">
    <text evidence="1 4">Belongs to the aldehyde dehydrogenase family.</text>
</comment>
<feature type="domain" description="Aldehyde dehydrogenase" evidence="5">
    <location>
        <begin position="31"/>
        <end position="492"/>
    </location>
</feature>
<dbReference type="FunFam" id="3.40.309.10:FF:000012">
    <property type="entry name" value="Betaine aldehyde dehydrogenase"/>
    <property type="match status" value="1"/>
</dbReference>
<name>A0A4S4K959_9APHY</name>
<protein>
    <recommendedName>
        <fullName evidence="5">Aldehyde dehydrogenase domain-containing protein</fullName>
    </recommendedName>
</protein>
<feature type="active site" evidence="3">
    <location>
        <position position="269"/>
    </location>
</feature>
<dbReference type="PROSITE" id="PS00070">
    <property type="entry name" value="ALDEHYDE_DEHYDR_CYS"/>
    <property type="match status" value="1"/>
</dbReference>
<proteinExistence type="inferred from homology"/>
<evidence type="ECO:0000256" key="2">
    <source>
        <dbReference type="ARBA" id="ARBA00023002"/>
    </source>
</evidence>
<dbReference type="PANTHER" id="PTHR11699">
    <property type="entry name" value="ALDEHYDE DEHYDROGENASE-RELATED"/>
    <property type="match status" value="1"/>
</dbReference>
<comment type="caution">
    <text evidence="6">The sequence shown here is derived from an EMBL/GenBank/DDBJ whole genome shotgun (WGS) entry which is preliminary data.</text>
</comment>
<evidence type="ECO:0000313" key="7">
    <source>
        <dbReference type="Proteomes" id="UP000309038"/>
    </source>
</evidence>
<dbReference type="FunFam" id="3.40.605.10:FF:000007">
    <property type="entry name" value="NAD/NADP-dependent betaine aldehyde dehydrogenase"/>
    <property type="match status" value="1"/>
</dbReference>
<evidence type="ECO:0000256" key="1">
    <source>
        <dbReference type="ARBA" id="ARBA00009986"/>
    </source>
</evidence>
<dbReference type="EMBL" id="SGPJ01000577">
    <property type="protein sequence ID" value="THG93757.1"/>
    <property type="molecule type" value="Genomic_DNA"/>
</dbReference>
<reference evidence="6 7" key="1">
    <citation type="submission" date="2019-02" db="EMBL/GenBank/DDBJ databases">
        <title>Genome sequencing of the rare red list fungi Phlebia centrifuga.</title>
        <authorList>
            <person name="Buettner E."/>
            <person name="Kellner H."/>
        </authorList>
    </citation>
    <scope>NUCLEOTIDE SEQUENCE [LARGE SCALE GENOMIC DNA]</scope>
    <source>
        <strain evidence="6 7">DSM 108282</strain>
    </source>
</reference>
<organism evidence="6 7">
    <name type="scientific">Hermanssonia centrifuga</name>
    <dbReference type="NCBI Taxonomy" id="98765"/>
    <lineage>
        <taxon>Eukaryota</taxon>
        <taxon>Fungi</taxon>
        <taxon>Dikarya</taxon>
        <taxon>Basidiomycota</taxon>
        <taxon>Agaricomycotina</taxon>
        <taxon>Agaricomycetes</taxon>
        <taxon>Polyporales</taxon>
        <taxon>Meruliaceae</taxon>
        <taxon>Hermanssonia</taxon>
    </lineage>
</organism>
<dbReference type="Proteomes" id="UP000309038">
    <property type="component" value="Unassembled WGS sequence"/>
</dbReference>
<dbReference type="Gene3D" id="3.40.309.10">
    <property type="entry name" value="Aldehyde Dehydrogenase, Chain A, domain 2"/>
    <property type="match status" value="1"/>
</dbReference>
<evidence type="ECO:0000259" key="5">
    <source>
        <dbReference type="Pfam" id="PF00171"/>
    </source>
</evidence>
<evidence type="ECO:0000256" key="3">
    <source>
        <dbReference type="PROSITE-ProRule" id="PRU10007"/>
    </source>
</evidence>
<dbReference type="FunFam" id="3.40.605.10:FF:000026">
    <property type="entry name" value="Aldehyde dehydrogenase, putative"/>
    <property type="match status" value="1"/>
</dbReference>
<keyword evidence="7" id="KW-1185">Reference proteome</keyword>
<evidence type="ECO:0000256" key="4">
    <source>
        <dbReference type="RuleBase" id="RU003345"/>
    </source>
</evidence>
<dbReference type="InterPro" id="IPR015590">
    <property type="entry name" value="Aldehyde_DH_dom"/>
</dbReference>
<dbReference type="SUPFAM" id="SSF53720">
    <property type="entry name" value="ALDH-like"/>
    <property type="match status" value="1"/>
</dbReference>
<dbReference type="InterPro" id="IPR016160">
    <property type="entry name" value="Ald_DH_CS_CYS"/>
</dbReference>
<evidence type="ECO:0000313" key="6">
    <source>
        <dbReference type="EMBL" id="THG93757.1"/>
    </source>
</evidence>
<accession>A0A4S4K959</accession>
<dbReference type="PROSITE" id="PS00687">
    <property type="entry name" value="ALDEHYDE_DEHYDR_GLU"/>
    <property type="match status" value="1"/>
</dbReference>
<dbReference type="InterPro" id="IPR016161">
    <property type="entry name" value="Ald_DH/histidinol_DH"/>
</dbReference>
<dbReference type="Gene3D" id="3.40.605.10">
    <property type="entry name" value="Aldehyde Dehydrogenase, Chain A, domain 1"/>
    <property type="match status" value="1"/>
</dbReference>